<evidence type="ECO:0000256" key="1">
    <source>
        <dbReference type="SAM" id="MobiDB-lite"/>
    </source>
</evidence>
<dbReference type="EMBL" id="FMIC01000002">
    <property type="protein sequence ID" value="SCL52965.1"/>
    <property type="molecule type" value="Genomic_DNA"/>
</dbReference>
<protein>
    <submittedName>
        <fullName evidence="3">Uncharacterized protein</fullName>
    </submittedName>
</protein>
<feature type="transmembrane region" description="Helical" evidence="2">
    <location>
        <begin position="398"/>
        <end position="415"/>
    </location>
</feature>
<evidence type="ECO:0000256" key="2">
    <source>
        <dbReference type="SAM" id="Phobius"/>
    </source>
</evidence>
<feature type="transmembrane region" description="Helical" evidence="2">
    <location>
        <begin position="151"/>
        <end position="173"/>
    </location>
</feature>
<feature type="transmembrane region" description="Helical" evidence="2">
    <location>
        <begin position="12"/>
        <end position="32"/>
    </location>
</feature>
<dbReference type="AlphaFoldDB" id="A0A1C6UFT1"/>
<sequence length="538" mass="56177">MSAPPRHRDGAPATLAWLGHPATVVALVLLVVNDHLLKAAFPGLLTGKLSDVAGLVLAPPLVAVLLTLLAPRLPARGAVAVGLGLVAAGFTIVKSSGYAAAVVSAAWSVVSGPSLIRADRTDLLALPALALAWWSWLRARREPVRGRSARLVRLVVLLPAATLAVAATSPVHYPDAVRAVVLGEQLAAGTSSGYDTHVFGTGWQVSDDAGATWRDPTPGEADALAGRNGLVAGPVSRSCSTATPTGCYRVVPGRLAVEQSDDAGRSWRPAWGATEAQRAVLRRQYPDPGPRGERIATQELTVRDTGDGRHVVLVANGRDGFAIRRPDGAWERLGFVDARKGGYPFDGRPPALGRSTPADRQDDLLLALALGLTLAVSVLAVSGVRVGLRRGATRWQPLPLAALGSAAWVLLATTWSDPLFTRELSLVALAAVLLPLLLLSVLAPTGLRGARRRWTLEVLLAAALTLALTALPLVGWLYGRPAYTRTAVLLAVAATVPGLLLGWRAARLVNASADPVSGAVGRGRRRGPRPGSAPRRAG</sequence>
<name>A0A1C6UFT1_9ACTN</name>
<feature type="compositionally biased region" description="Low complexity" evidence="1">
    <location>
        <begin position="529"/>
        <end position="538"/>
    </location>
</feature>
<keyword evidence="6" id="KW-1185">Reference proteome</keyword>
<feature type="transmembrane region" description="Helical" evidence="2">
    <location>
        <begin position="52"/>
        <end position="70"/>
    </location>
</feature>
<dbReference type="OrthoDB" id="3524974at2"/>
<feature type="transmembrane region" description="Helical" evidence="2">
    <location>
        <begin position="123"/>
        <end position="139"/>
    </location>
</feature>
<proteinExistence type="predicted"/>
<dbReference type="Proteomes" id="UP001334804">
    <property type="component" value="Chromosome"/>
</dbReference>
<organism evidence="3 5">
    <name type="scientific">Micromonospora peucetia</name>
    <dbReference type="NCBI Taxonomy" id="47871"/>
    <lineage>
        <taxon>Bacteria</taxon>
        <taxon>Bacillati</taxon>
        <taxon>Actinomycetota</taxon>
        <taxon>Actinomycetes</taxon>
        <taxon>Micromonosporales</taxon>
        <taxon>Micromonosporaceae</taxon>
        <taxon>Micromonospora</taxon>
    </lineage>
</organism>
<feature type="region of interest" description="Disordered" evidence="1">
    <location>
        <begin position="515"/>
        <end position="538"/>
    </location>
</feature>
<evidence type="ECO:0000313" key="4">
    <source>
        <dbReference type="EMBL" id="WSA34011.1"/>
    </source>
</evidence>
<keyword evidence="2" id="KW-0812">Transmembrane</keyword>
<dbReference type="Proteomes" id="UP000199343">
    <property type="component" value="Unassembled WGS sequence"/>
</dbReference>
<feature type="transmembrane region" description="Helical" evidence="2">
    <location>
        <begin position="459"/>
        <end position="478"/>
    </location>
</feature>
<dbReference type="InterPro" id="IPR036278">
    <property type="entry name" value="Sialidase_sf"/>
</dbReference>
<dbReference type="RefSeq" id="WP_091622723.1">
    <property type="nucleotide sequence ID" value="NZ_CP109071.1"/>
</dbReference>
<evidence type="ECO:0000313" key="3">
    <source>
        <dbReference type="EMBL" id="SCL52965.1"/>
    </source>
</evidence>
<dbReference type="STRING" id="47871.GA0070608_1100"/>
<reference evidence="4 6" key="2">
    <citation type="submission" date="2022-10" db="EMBL/GenBank/DDBJ databases">
        <title>The complete genomes of actinobacterial strains from the NBC collection.</title>
        <authorList>
            <person name="Joergensen T.S."/>
            <person name="Alvarez Arevalo M."/>
            <person name="Sterndorff E.B."/>
            <person name="Faurdal D."/>
            <person name="Vuksanovic O."/>
            <person name="Mourched A.-S."/>
            <person name="Charusanti P."/>
            <person name="Shaw S."/>
            <person name="Blin K."/>
            <person name="Weber T."/>
        </authorList>
    </citation>
    <scope>NUCLEOTIDE SEQUENCE [LARGE SCALE GENOMIC DNA]</scope>
    <source>
        <strain evidence="4 6">NBC 01809</strain>
    </source>
</reference>
<feature type="transmembrane region" description="Helical" evidence="2">
    <location>
        <begin position="484"/>
        <end position="503"/>
    </location>
</feature>
<feature type="transmembrane region" description="Helical" evidence="2">
    <location>
        <begin position="77"/>
        <end position="103"/>
    </location>
</feature>
<dbReference type="EMBL" id="CP109071">
    <property type="protein sequence ID" value="WSA34011.1"/>
    <property type="molecule type" value="Genomic_DNA"/>
</dbReference>
<evidence type="ECO:0000313" key="5">
    <source>
        <dbReference type="Proteomes" id="UP000199343"/>
    </source>
</evidence>
<evidence type="ECO:0000313" key="6">
    <source>
        <dbReference type="Proteomes" id="UP001334804"/>
    </source>
</evidence>
<reference evidence="3 5" key="1">
    <citation type="submission" date="2016-06" db="EMBL/GenBank/DDBJ databases">
        <authorList>
            <person name="Kjaerup R.B."/>
            <person name="Dalgaard T.S."/>
            <person name="Juul-Madsen H.R."/>
        </authorList>
    </citation>
    <scope>NUCLEOTIDE SEQUENCE [LARGE SCALE GENOMIC DNA]</scope>
    <source>
        <strain evidence="3 5">DSM 43363</strain>
    </source>
</reference>
<feature type="transmembrane region" description="Helical" evidence="2">
    <location>
        <begin position="427"/>
        <end position="447"/>
    </location>
</feature>
<keyword evidence="2" id="KW-1133">Transmembrane helix</keyword>
<keyword evidence="2" id="KW-0472">Membrane</keyword>
<feature type="transmembrane region" description="Helical" evidence="2">
    <location>
        <begin position="364"/>
        <end position="386"/>
    </location>
</feature>
<dbReference type="SUPFAM" id="SSF50939">
    <property type="entry name" value="Sialidases"/>
    <property type="match status" value="1"/>
</dbReference>
<accession>A0A1C6UFT1</accession>
<gene>
    <name evidence="3" type="ORF">GA0070608_1100</name>
    <name evidence="4" type="ORF">OIE14_08195</name>
</gene>